<evidence type="ECO:0000256" key="1">
    <source>
        <dbReference type="SAM" id="MobiDB-lite"/>
    </source>
</evidence>
<gene>
    <name evidence="2" type="ORF">TGAM01_v202562</name>
</gene>
<evidence type="ECO:0000313" key="3">
    <source>
        <dbReference type="Proteomes" id="UP000054821"/>
    </source>
</evidence>
<feature type="region of interest" description="Disordered" evidence="1">
    <location>
        <begin position="73"/>
        <end position="121"/>
    </location>
</feature>
<dbReference type="RefSeq" id="XP_018661731.1">
    <property type="nucleotide sequence ID" value="XM_018805007.1"/>
</dbReference>
<comment type="caution">
    <text evidence="2">The sequence shown here is derived from an EMBL/GenBank/DDBJ whole genome shotgun (WGS) entry which is preliminary data.</text>
</comment>
<dbReference type="AlphaFoldDB" id="A0A2P4ZWP3"/>
<dbReference type="Proteomes" id="UP000054821">
    <property type="component" value="Unassembled WGS sequence"/>
</dbReference>
<proteinExistence type="predicted"/>
<organism evidence="2 3">
    <name type="scientific">Trichoderma gamsii</name>
    <dbReference type="NCBI Taxonomy" id="398673"/>
    <lineage>
        <taxon>Eukaryota</taxon>
        <taxon>Fungi</taxon>
        <taxon>Dikarya</taxon>
        <taxon>Ascomycota</taxon>
        <taxon>Pezizomycotina</taxon>
        <taxon>Sordariomycetes</taxon>
        <taxon>Hypocreomycetidae</taxon>
        <taxon>Hypocreales</taxon>
        <taxon>Hypocreaceae</taxon>
        <taxon>Trichoderma</taxon>
    </lineage>
</organism>
<dbReference type="GeneID" id="29985090"/>
<reference evidence="2 3" key="1">
    <citation type="journal article" date="2016" name="Genome Announc.">
        <title>Draft Whole-Genome Sequence of Trichoderma gamsii T6085, a Promising Biocontrol Agent of Fusarium Head Blight on Wheat.</title>
        <authorList>
            <person name="Baroncelli R."/>
            <person name="Zapparata A."/>
            <person name="Piaggeschi G."/>
            <person name="Sarrocco S."/>
            <person name="Vannacci G."/>
        </authorList>
    </citation>
    <scope>NUCLEOTIDE SEQUENCE [LARGE SCALE GENOMIC DNA]</scope>
    <source>
        <strain evidence="2 3">T6085</strain>
    </source>
</reference>
<name>A0A2P4ZWP3_9HYPO</name>
<accession>A0A2P4ZWP3</accession>
<keyword evidence="3" id="KW-1185">Reference proteome</keyword>
<protein>
    <submittedName>
        <fullName evidence="2">Uncharacterized protein</fullName>
    </submittedName>
</protein>
<dbReference type="EMBL" id="JPDN02000006">
    <property type="protein sequence ID" value="PON28715.1"/>
    <property type="molecule type" value="Genomic_DNA"/>
</dbReference>
<evidence type="ECO:0000313" key="2">
    <source>
        <dbReference type="EMBL" id="PON28715.1"/>
    </source>
</evidence>
<feature type="compositionally biased region" description="Acidic residues" evidence="1">
    <location>
        <begin position="73"/>
        <end position="89"/>
    </location>
</feature>
<sequence length="224" mass="25417">MPNGPRVNRRTINVEAGELPPPATKLIITQILKTSQDPPFWAWIIVGAFYDSQDRIIWSTELFAAHLDIQFESDEEQDSEEEAEGETDFGSDSPTALIDASVEGQSPPVHYSESPQHQSRPFENYSRTLSAEQSYNNRTPAFSPYNYSFHPHSHIHPHAYPHPPPHYYNHLAINHLQAPAYINPASVWDPTISGAVPGHWQASFDPTVQRWVHTWQPQSPAPFF</sequence>